<dbReference type="GO" id="GO:0001708">
    <property type="term" value="P:cell fate specification"/>
    <property type="evidence" value="ECO:0007669"/>
    <property type="project" value="TreeGrafter"/>
</dbReference>
<dbReference type="GO" id="GO:0007224">
    <property type="term" value="P:smoothened signaling pathway"/>
    <property type="evidence" value="ECO:0007669"/>
    <property type="project" value="TreeGrafter"/>
</dbReference>
<sequence length="604" mass="67364">MKVQTLVVFLLFIFSVYESSSTAIDKPFHEIVNAWRKSDTIVTVYFQFYPASCSNHANLFKTSAKIDFSRSDEVSIGNSSSSSQIKVSCNNDNIKSAVCPQNSGCSSIGYDVCTSIQDIGSFTIKDVADIFSVSLEDLVSQLKQNGYQFADLLNAFDEDWETIAEKFDTTLNQMLNYYGVGIEDFVNITGAHLKQLLETFDMDFIEFVKEAGISLKQTLSIFGYDLRSLVSDVDVSIEDLEKAFGLTLPQIIQQVNLGITKFLNLFGISVKEFVQQAGATITDIEKWFGITYKEFIQQTDADISDILKWFGISFTEFVQQTDATFENLLDWFNVGSTLDDITSFVFHILDIIGTDAKEIFCDLFENDKLISFICDATRMAVPIPPRVRRQSIGQRGNLYISTSSSSHGKCYHEDNSSPSSNSGGGSSVSCFPGSSTVYLDKFHSKPISELQVGEMILDAHGKPTKVIGWLHKNENQEARYIQVQFTNMSSRLTISGDHLVFSTNGVIKSKQIVRGNKLLTRQEGFATVHSVESLISKGVYAPLTESGTLLVDGISCSCYAYFSSHWVANLFIPIIWKLLKPLHHYEDVVSLAPVAIIKLAEFFK</sequence>
<comment type="caution">
    <text evidence="7">The sequence shown here is derived from an EMBL/GenBank/DDBJ whole genome shotgun (WGS) entry which is preliminary data.</text>
</comment>
<protein>
    <submittedName>
        <fullName evidence="7">Uncharacterized protein</fullName>
    </submittedName>
</protein>
<dbReference type="GO" id="GO:0016540">
    <property type="term" value="P:protein autoprocessing"/>
    <property type="evidence" value="ECO:0007669"/>
    <property type="project" value="InterPro"/>
</dbReference>
<accession>A0AAV9IBS2</accession>
<dbReference type="SMART" id="SM00306">
    <property type="entry name" value="HintN"/>
    <property type="match status" value="1"/>
</dbReference>
<dbReference type="GO" id="GO:0007267">
    <property type="term" value="P:cell-cell signaling"/>
    <property type="evidence" value="ECO:0007669"/>
    <property type="project" value="InterPro"/>
</dbReference>
<dbReference type="PRINTS" id="PR00632">
    <property type="entry name" value="SONICHHOG"/>
</dbReference>
<dbReference type="InterPro" id="IPR050387">
    <property type="entry name" value="Hedgehog_Signaling"/>
</dbReference>
<dbReference type="PANTHER" id="PTHR11889">
    <property type="entry name" value="HEDGEHOG"/>
    <property type="match status" value="1"/>
</dbReference>
<dbReference type="SMART" id="SM00305">
    <property type="entry name" value="HintC"/>
    <property type="match status" value="1"/>
</dbReference>
<dbReference type="InterPro" id="IPR001657">
    <property type="entry name" value="Hedgehog"/>
</dbReference>
<dbReference type="InterPro" id="IPR003587">
    <property type="entry name" value="Hint_dom_N"/>
</dbReference>
<proteinExistence type="predicted"/>
<organism evidence="7 8">
    <name type="scientific">Galdieria yellowstonensis</name>
    <dbReference type="NCBI Taxonomy" id="3028027"/>
    <lineage>
        <taxon>Eukaryota</taxon>
        <taxon>Rhodophyta</taxon>
        <taxon>Bangiophyceae</taxon>
        <taxon>Galdieriales</taxon>
        <taxon>Galdieriaceae</taxon>
        <taxon>Galdieria</taxon>
    </lineage>
</organism>
<dbReference type="PANTHER" id="PTHR11889:SF31">
    <property type="entry name" value="PROTEIN HEDGEHOG"/>
    <property type="match status" value="1"/>
</dbReference>
<dbReference type="CDD" id="cd00081">
    <property type="entry name" value="Hint"/>
    <property type="match status" value="1"/>
</dbReference>
<dbReference type="GO" id="GO:0010468">
    <property type="term" value="P:regulation of gene expression"/>
    <property type="evidence" value="ECO:0007669"/>
    <property type="project" value="TreeGrafter"/>
</dbReference>
<feature type="domain" description="Hint" evidence="5">
    <location>
        <begin position="520"/>
        <end position="564"/>
    </location>
</feature>
<reference evidence="7 8" key="1">
    <citation type="submission" date="2022-07" db="EMBL/GenBank/DDBJ databases">
        <title>Genome-wide signatures of adaptation to extreme environments.</title>
        <authorList>
            <person name="Cho C.H."/>
            <person name="Yoon H.S."/>
        </authorList>
    </citation>
    <scope>NUCLEOTIDE SEQUENCE [LARGE SCALE GENOMIC DNA]</scope>
    <source>
        <strain evidence="7 8">108.79 E11</strain>
    </source>
</reference>
<dbReference type="GO" id="GO:0005615">
    <property type="term" value="C:extracellular space"/>
    <property type="evidence" value="ECO:0007669"/>
    <property type="project" value="TreeGrafter"/>
</dbReference>
<name>A0AAV9IBS2_9RHOD</name>
<dbReference type="EMBL" id="JANCYU010000026">
    <property type="protein sequence ID" value="KAK4524788.1"/>
    <property type="molecule type" value="Genomic_DNA"/>
</dbReference>
<keyword evidence="8" id="KW-1185">Reference proteome</keyword>
<feature type="domain" description="Hint" evidence="6">
    <location>
        <begin position="428"/>
        <end position="522"/>
    </location>
</feature>
<feature type="region of interest" description="Disordered" evidence="3">
    <location>
        <begin position="404"/>
        <end position="425"/>
    </location>
</feature>
<evidence type="ECO:0000256" key="1">
    <source>
        <dbReference type="ARBA" id="ARBA00022473"/>
    </source>
</evidence>
<keyword evidence="1" id="KW-0217">Developmental protein</keyword>
<feature type="chain" id="PRO_5043350661" evidence="4">
    <location>
        <begin position="24"/>
        <end position="604"/>
    </location>
</feature>
<evidence type="ECO:0000313" key="8">
    <source>
        <dbReference type="Proteomes" id="UP001300502"/>
    </source>
</evidence>
<dbReference type="Pfam" id="PF01079">
    <property type="entry name" value="Hint"/>
    <property type="match status" value="1"/>
</dbReference>
<dbReference type="AlphaFoldDB" id="A0AAV9IBS2"/>
<dbReference type="Gene3D" id="2.170.16.10">
    <property type="entry name" value="Hedgehog/Intein (Hint) domain"/>
    <property type="match status" value="1"/>
</dbReference>
<dbReference type="InterPro" id="IPR036844">
    <property type="entry name" value="Hint_dom_sf"/>
</dbReference>
<dbReference type="InterPro" id="IPR003586">
    <property type="entry name" value="Hint_dom_C"/>
</dbReference>
<dbReference type="SUPFAM" id="SSF51294">
    <property type="entry name" value="Hedgehog/intein (Hint) domain"/>
    <property type="match status" value="1"/>
</dbReference>
<dbReference type="Proteomes" id="UP001300502">
    <property type="component" value="Unassembled WGS sequence"/>
</dbReference>
<keyword evidence="2 4" id="KW-0732">Signal</keyword>
<evidence type="ECO:0000256" key="3">
    <source>
        <dbReference type="SAM" id="MobiDB-lite"/>
    </source>
</evidence>
<evidence type="ECO:0000259" key="5">
    <source>
        <dbReference type="SMART" id="SM00305"/>
    </source>
</evidence>
<evidence type="ECO:0000256" key="4">
    <source>
        <dbReference type="SAM" id="SignalP"/>
    </source>
</evidence>
<dbReference type="GO" id="GO:0005509">
    <property type="term" value="F:calcium ion binding"/>
    <property type="evidence" value="ECO:0007669"/>
    <property type="project" value="TreeGrafter"/>
</dbReference>
<dbReference type="GO" id="GO:0005113">
    <property type="term" value="F:patched binding"/>
    <property type="evidence" value="ECO:0007669"/>
    <property type="project" value="TreeGrafter"/>
</dbReference>
<evidence type="ECO:0000259" key="6">
    <source>
        <dbReference type="SMART" id="SM00306"/>
    </source>
</evidence>
<feature type="signal peptide" evidence="4">
    <location>
        <begin position="1"/>
        <end position="23"/>
    </location>
</feature>
<gene>
    <name evidence="7" type="ORF">GAYE_SCF06G2691</name>
</gene>
<evidence type="ECO:0000313" key="7">
    <source>
        <dbReference type="EMBL" id="KAK4524788.1"/>
    </source>
</evidence>
<evidence type="ECO:0000256" key="2">
    <source>
        <dbReference type="ARBA" id="ARBA00022729"/>
    </source>
</evidence>
<dbReference type="InterPro" id="IPR001767">
    <property type="entry name" value="Hedgehog_Hint"/>
</dbReference>